<feature type="region of interest" description="Disordered" evidence="1">
    <location>
        <begin position="58"/>
        <end position="95"/>
    </location>
</feature>
<reference evidence="4 5" key="1">
    <citation type="submission" date="2019-08" db="EMBL/GenBank/DDBJ databases">
        <title>Draft genome sequences of two oriental melons (Cucumis melo L. var makuwa).</title>
        <authorList>
            <person name="Kwon S.-Y."/>
        </authorList>
    </citation>
    <scope>NUCLEOTIDE SEQUENCE [LARGE SCALE GENOMIC DNA]</scope>
    <source>
        <strain evidence="5">cv. Chang Bougi</strain>
        <strain evidence="4">cv. SW 3</strain>
        <tissue evidence="3">Leaf</tissue>
    </source>
</reference>
<feature type="compositionally biased region" description="Basic and acidic residues" evidence="1">
    <location>
        <begin position="81"/>
        <end position="95"/>
    </location>
</feature>
<dbReference type="OrthoDB" id="76215at2759"/>
<evidence type="ECO:0000313" key="2">
    <source>
        <dbReference type="EMBL" id="KAA0066138.1"/>
    </source>
</evidence>
<accession>A0A5D3CTF6</accession>
<sequence length="95" mass="10713">MMAEKLPGCRVRATTSYPAAKGLMNKLFSYYDEITYVFDRDKVRGRFAEIFADVDDVHASQPSRASEGRIRSSGSKRKRGSQREVDVEGIHLALD</sequence>
<dbReference type="Proteomes" id="UP000321947">
    <property type="component" value="Unassembled WGS sequence"/>
</dbReference>
<evidence type="ECO:0000313" key="4">
    <source>
        <dbReference type="Proteomes" id="UP000321393"/>
    </source>
</evidence>
<protein>
    <submittedName>
        <fullName evidence="3">Retrotransposon protein</fullName>
    </submittedName>
</protein>
<gene>
    <name evidence="3" type="ORF">E5676_scaffold790G00520</name>
    <name evidence="2" type="ORF">E6C27_scaffold21G001390</name>
</gene>
<dbReference type="AlphaFoldDB" id="A0A5D3CTF6"/>
<dbReference type="EMBL" id="SSTE01000903">
    <property type="protein sequence ID" value="KAA0066138.1"/>
    <property type="molecule type" value="Genomic_DNA"/>
</dbReference>
<evidence type="ECO:0000256" key="1">
    <source>
        <dbReference type="SAM" id="MobiDB-lite"/>
    </source>
</evidence>
<dbReference type="Proteomes" id="UP000321393">
    <property type="component" value="Unassembled WGS sequence"/>
</dbReference>
<evidence type="ECO:0000313" key="5">
    <source>
        <dbReference type="Proteomes" id="UP000321947"/>
    </source>
</evidence>
<evidence type="ECO:0000313" key="3">
    <source>
        <dbReference type="EMBL" id="TYK15183.1"/>
    </source>
</evidence>
<organism evidence="3 5">
    <name type="scientific">Cucumis melo var. makuwa</name>
    <name type="common">Oriental melon</name>
    <dbReference type="NCBI Taxonomy" id="1194695"/>
    <lineage>
        <taxon>Eukaryota</taxon>
        <taxon>Viridiplantae</taxon>
        <taxon>Streptophyta</taxon>
        <taxon>Embryophyta</taxon>
        <taxon>Tracheophyta</taxon>
        <taxon>Spermatophyta</taxon>
        <taxon>Magnoliopsida</taxon>
        <taxon>eudicotyledons</taxon>
        <taxon>Gunneridae</taxon>
        <taxon>Pentapetalae</taxon>
        <taxon>rosids</taxon>
        <taxon>fabids</taxon>
        <taxon>Cucurbitales</taxon>
        <taxon>Cucurbitaceae</taxon>
        <taxon>Benincaseae</taxon>
        <taxon>Cucumis</taxon>
    </lineage>
</organism>
<proteinExistence type="predicted"/>
<dbReference type="EMBL" id="SSTD01008708">
    <property type="protein sequence ID" value="TYK15183.1"/>
    <property type="molecule type" value="Genomic_DNA"/>
</dbReference>
<comment type="caution">
    <text evidence="3">The sequence shown here is derived from an EMBL/GenBank/DDBJ whole genome shotgun (WGS) entry which is preliminary data.</text>
</comment>
<name>A0A5D3CTF6_CUCMM</name>